<protein>
    <submittedName>
        <fullName evidence="1">Uncharacterized protein</fullName>
    </submittedName>
</protein>
<dbReference type="EMBL" id="NHYD01003948">
    <property type="protein sequence ID" value="PPQ68837.1"/>
    <property type="molecule type" value="Genomic_DNA"/>
</dbReference>
<proteinExistence type="predicted"/>
<keyword evidence="2" id="KW-1185">Reference proteome</keyword>
<comment type="caution">
    <text evidence="1">The sequence shown here is derived from an EMBL/GenBank/DDBJ whole genome shotgun (WGS) entry which is preliminary data.</text>
</comment>
<sequence length="137" mass="15297">MAYSSSFTNRTSNSMQVPVANATINRSDSNIQNTQISLIEKIADWINGIDYPTKNALVKWLYGSANARRSERASPGSGQSQGVGQYTVQTLAYELAMRLPQQFCEQLLQSVERDPHVFSRSLDVQVTNLIFEPLGHM</sequence>
<dbReference type="InParanoid" id="A0A409VRH2"/>
<reference evidence="1 2" key="1">
    <citation type="journal article" date="2018" name="Evol. Lett.">
        <title>Horizontal gene cluster transfer increased hallucinogenic mushroom diversity.</title>
        <authorList>
            <person name="Reynolds H.T."/>
            <person name="Vijayakumar V."/>
            <person name="Gluck-Thaler E."/>
            <person name="Korotkin H.B."/>
            <person name="Matheny P.B."/>
            <person name="Slot J.C."/>
        </authorList>
    </citation>
    <scope>NUCLEOTIDE SEQUENCE [LARGE SCALE GENOMIC DNA]</scope>
    <source>
        <strain evidence="1 2">2631</strain>
    </source>
</reference>
<accession>A0A409VRH2</accession>
<dbReference type="Proteomes" id="UP000283269">
    <property type="component" value="Unassembled WGS sequence"/>
</dbReference>
<dbReference type="AlphaFoldDB" id="A0A409VRH2"/>
<gene>
    <name evidence="1" type="ORF">CVT25_008885</name>
</gene>
<organism evidence="1 2">
    <name type="scientific">Psilocybe cyanescens</name>
    <dbReference type="NCBI Taxonomy" id="93625"/>
    <lineage>
        <taxon>Eukaryota</taxon>
        <taxon>Fungi</taxon>
        <taxon>Dikarya</taxon>
        <taxon>Basidiomycota</taxon>
        <taxon>Agaricomycotina</taxon>
        <taxon>Agaricomycetes</taxon>
        <taxon>Agaricomycetidae</taxon>
        <taxon>Agaricales</taxon>
        <taxon>Agaricineae</taxon>
        <taxon>Strophariaceae</taxon>
        <taxon>Psilocybe</taxon>
    </lineage>
</organism>
<evidence type="ECO:0000313" key="1">
    <source>
        <dbReference type="EMBL" id="PPQ68837.1"/>
    </source>
</evidence>
<evidence type="ECO:0000313" key="2">
    <source>
        <dbReference type="Proteomes" id="UP000283269"/>
    </source>
</evidence>
<name>A0A409VRH2_PSICY</name>